<name>A0ABS5PLQ2_9FIRM</name>
<evidence type="ECO:0000313" key="5">
    <source>
        <dbReference type="EMBL" id="MBS7526094.1"/>
    </source>
</evidence>
<comment type="caution">
    <text evidence="5">The sequence shown here is derived from an EMBL/GenBank/DDBJ whole genome shotgun (WGS) entry which is preliminary data.</text>
</comment>
<keyword evidence="6" id="KW-1185">Reference proteome</keyword>
<keyword evidence="1" id="KW-0805">Transcription regulation</keyword>
<evidence type="ECO:0000256" key="1">
    <source>
        <dbReference type="ARBA" id="ARBA00023015"/>
    </source>
</evidence>
<dbReference type="InterPro" id="IPR000835">
    <property type="entry name" value="HTH_MarR-typ"/>
</dbReference>
<gene>
    <name evidence="5" type="ORF">KHM83_05360</name>
</gene>
<proteinExistence type="predicted"/>
<dbReference type="Pfam" id="PF01047">
    <property type="entry name" value="MarR"/>
    <property type="match status" value="1"/>
</dbReference>
<dbReference type="InterPro" id="IPR036388">
    <property type="entry name" value="WH-like_DNA-bd_sf"/>
</dbReference>
<feature type="domain" description="HTH marR-type" evidence="4">
    <location>
        <begin position="5"/>
        <end position="140"/>
    </location>
</feature>
<dbReference type="Gene3D" id="1.10.10.10">
    <property type="entry name" value="Winged helix-like DNA-binding domain superfamily/Winged helix DNA-binding domain"/>
    <property type="match status" value="1"/>
</dbReference>
<dbReference type="PRINTS" id="PR00598">
    <property type="entry name" value="HTHMARR"/>
</dbReference>
<dbReference type="RefSeq" id="WP_213235879.1">
    <property type="nucleotide sequence ID" value="NZ_JAHBCL010000007.1"/>
</dbReference>
<evidence type="ECO:0000313" key="6">
    <source>
        <dbReference type="Proteomes" id="UP000746471"/>
    </source>
</evidence>
<dbReference type="EMBL" id="JAHBCL010000007">
    <property type="protein sequence ID" value="MBS7526094.1"/>
    <property type="molecule type" value="Genomic_DNA"/>
</dbReference>
<dbReference type="PANTHER" id="PTHR42756:SF1">
    <property type="entry name" value="TRANSCRIPTIONAL REPRESSOR OF EMRAB OPERON"/>
    <property type="match status" value="1"/>
</dbReference>
<sequence length="151" mass="17014">MESKRDILNNLLVVLFNNILTIEEKALKTGDFKNLTISELHVIEAVGLEKAPNMTRIANRLGVTVGTLTIAVNNLVRKGYVQRVRDENDRRVVKIGLTDTGEAAYRHHEAFHDDMIEFVIRTLSDGETGVLVEALSKITLYFEEKYGEGIQ</sequence>
<protein>
    <submittedName>
        <fullName evidence="5">MarR family transcriptional regulator</fullName>
    </submittedName>
</protein>
<keyword evidence="3" id="KW-0804">Transcription</keyword>
<keyword evidence="2" id="KW-0238">DNA-binding</keyword>
<evidence type="ECO:0000256" key="3">
    <source>
        <dbReference type="ARBA" id="ARBA00023163"/>
    </source>
</evidence>
<dbReference type="InterPro" id="IPR036390">
    <property type="entry name" value="WH_DNA-bd_sf"/>
</dbReference>
<evidence type="ECO:0000256" key="2">
    <source>
        <dbReference type="ARBA" id="ARBA00023125"/>
    </source>
</evidence>
<dbReference type="PANTHER" id="PTHR42756">
    <property type="entry name" value="TRANSCRIPTIONAL REGULATOR, MARR"/>
    <property type="match status" value="1"/>
</dbReference>
<dbReference type="Proteomes" id="UP000746471">
    <property type="component" value="Unassembled WGS sequence"/>
</dbReference>
<dbReference type="SUPFAM" id="SSF46785">
    <property type="entry name" value="Winged helix' DNA-binding domain"/>
    <property type="match status" value="1"/>
</dbReference>
<organism evidence="5 6">
    <name type="scientific">Fusibacter paucivorans</name>
    <dbReference type="NCBI Taxonomy" id="76009"/>
    <lineage>
        <taxon>Bacteria</taxon>
        <taxon>Bacillati</taxon>
        <taxon>Bacillota</taxon>
        <taxon>Clostridia</taxon>
        <taxon>Eubacteriales</taxon>
        <taxon>Eubacteriales Family XII. Incertae Sedis</taxon>
        <taxon>Fusibacter</taxon>
    </lineage>
</organism>
<dbReference type="SMART" id="SM00347">
    <property type="entry name" value="HTH_MARR"/>
    <property type="match status" value="1"/>
</dbReference>
<reference evidence="5 6" key="1">
    <citation type="submission" date="2021-05" db="EMBL/GenBank/DDBJ databases">
        <title>Fusibacter ferrireducens sp. nov., an anaerobic, sulfur- and Fe-reducing bacterium isolated from the mangrove sediment.</title>
        <authorList>
            <person name="Qiu D."/>
        </authorList>
    </citation>
    <scope>NUCLEOTIDE SEQUENCE [LARGE SCALE GENOMIC DNA]</scope>
    <source>
        <strain evidence="5 6">DSM 12116</strain>
    </source>
</reference>
<dbReference type="PROSITE" id="PS50995">
    <property type="entry name" value="HTH_MARR_2"/>
    <property type="match status" value="1"/>
</dbReference>
<evidence type="ECO:0000259" key="4">
    <source>
        <dbReference type="PROSITE" id="PS50995"/>
    </source>
</evidence>
<accession>A0ABS5PLQ2</accession>